<protein>
    <recommendedName>
        <fullName evidence="10">Circadian input-output histidine kinase CikA</fullName>
        <ecNumber evidence="3">2.7.13.3</ecNumber>
    </recommendedName>
</protein>
<dbReference type="Gene3D" id="2.60.120.260">
    <property type="entry name" value="Galactose-binding domain-like"/>
    <property type="match status" value="1"/>
</dbReference>
<dbReference type="AlphaFoldDB" id="A0A5D0CZL6"/>
<dbReference type="InterPro" id="IPR005467">
    <property type="entry name" value="His_kinase_dom"/>
</dbReference>
<dbReference type="SMART" id="SM00388">
    <property type="entry name" value="HisKA"/>
    <property type="match status" value="1"/>
</dbReference>
<dbReference type="Gene3D" id="3.40.50.2300">
    <property type="match status" value="1"/>
</dbReference>
<feature type="domain" description="Histidine kinase" evidence="13">
    <location>
        <begin position="429"/>
        <end position="647"/>
    </location>
</feature>
<feature type="transmembrane region" description="Helical" evidence="12">
    <location>
        <begin position="324"/>
        <end position="345"/>
    </location>
</feature>
<dbReference type="FunFam" id="3.30.565.10:FF:000010">
    <property type="entry name" value="Sensor histidine kinase RcsC"/>
    <property type="match status" value="1"/>
</dbReference>
<keyword evidence="12" id="KW-0472">Membrane</keyword>
<dbReference type="EC" id="2.7.13.3" evidence="3"/>
<dbReference type="SUPFAM" id="SSF49785">
    <property type="entry name" value="Galactose-binding domain-like"/>
    <property type="match status" value="1"/>
</dbReference>
<dbReference type="InterPro" id="IPR036097">
    <property type="entry name" value="HisK_dim/P_sf"/>
</dbReference>
<evidence type="ECO:0000256" key="11">
    <source>
        <dbReference type="PROSITE-ProRule" id="PRU00169"/>
    </source>
</evidence>
<comment type="catalytic activity">
    <reaction evidence="1">
        <text>ATP + protein L-histidine = ADP + protein N-phospho-L-histidine.</text>
        <dbReference type="EC" id="2.7.13.3"/>
    </reaction>
</comment>
<dbReference type="GO" id="GO:0005524">
    <property type="term" value="F:ATP binding"/>
    <property type="evidence" value="ECO:0007669"/>
    <property type="project" value="UniProtKB-KW"/>
</dbReference>
<dbReference type="SUPFAM" id="SSF47384">
    <property type="entry name" value="Homodimeric domain of signal transducing histidine kinase"/>
    <property type="match status" value="1"/>
</dbReference>
<evidence type="ECO:0000313" key="15">
    <source>
        <dbReference type="EMBL" id="TYA15539.1"/>
    </source>
</evidence>
<keyword evidence="16" id="KW-1185">Reference proteome</keyword>
<feature type="transmembrane region" description="Helical" evidence="12">
    <location>
        <begin position="268"/>
        <end position="288"/>
    </location>
</feature>
<feature type="transmembrane region" description="Helical" evidence="12">
    <location>
        <begin position="352"/>
        <end position="376"/>
    </location>
</feature>
<dbReference type="Pfam" id="PF07695">
    <property type="entry name" value="7TMR-DISM_7TM"/>
    <property type="match status" value="1"/>
</dbReference>
<dbReference type="InterPro" id="IPR011623">
    <property type="entry name" value="7TMR_DISM_rcpt_extracell_dom1"/>
</dbReference>
<dbReference type="SMART" id="SM00387">
    <property type="entry name" value="HATPase_c"/>
    <property type="match status" value="2"/>
</dbReference>
<dbReference type="InterPro" id="IPR008979">
    <property type="entry name" value="Galactose-bd-like_sf"/>
</dbReference>
<evidence type="ECO:0000256" key="8">
    <source>
        <dbReference type="ARBA" id="ARBA00022840"/>
    </source>
</evidence>
<evidence type="ECO:0000256" key="2">
    <source>
        <dbReference type="ARBA" id="ARBA00006402"/>
    </source>
</evidence>
<evidence type="ECO:0000256" key="12">
    <source>
        <dbReference type="SAM" id="Phobius"/>
    </source>
</evidence>
<evidence type="ECO:0000256" key="5">
    <source>
        <dbReference type="ARBA" id="ARBA00022679"/>
    </source>
</evidence>
<dbReference type="GO" id="GO:0005886">
    <property type="term" value="C:plasma membrane"/>
    <property type="evidence" value="ECO:0007669"/>
    <property type="project" value="TreeGrafter"/>
</dbReference>
<keyword evidence="6" id="KW-0547">Nucleotide-binding</keyword>
<evidence type="ECO:0000256" key="9">
    <source>
        <dbReference type="ARBA" id="ARBA00023012"/>
    </source>
</evidence>
<dbReference type="Pfam" id="PF00072">
    <property type="entry name" value="Response_reg"/>
    <property type="match status" value="1"/>
</dbReference>
<keyword evidence="9" id="KW-0902">Two-component regulatory system</keyword>
<evidence type="ECO:0000256" key="7">
    <source>
        <dbReference type="ARBA" id="ARBA00022777"/>
    </source>
</evidence>
<gene>
    <name evidence="15" type="ORF">FRY98_01710</name>
</gene>
<evidence type="ECO:0000259" key="13">
    <source>
        <dbReference type="PROSITE" id="PS50109"/>
    </source>
</evidence>
<feature type="transmembrane region" description="Helical" evidence="12">
    <location>
        <begin position="204"/>
        <end position="224"/>
    </location>
</feature>
<dbReference type="Gene3D" id="3.30.565.10">
    <property type="entry name" value="Histidine kinase-like ATPase, C-terminal domain"/>
    <property type="match status" value="2"/>
</dbReference>
<dbReference type="EMBL" id="VSDO01000001">
    <property type="protein sequence ID" value="TYA15539.1"/>
    <property type="molecule type" value="Genomic_DNA"/>
</dbReference>
<dbReference type="CDD" id="cd00082">
    <property type="entry name" value="HisKA"/>
    <property type="match status" value="1"/>
</dbReference>
<dbReference type="Proteomes" id="UP000325218">
    <property type="component" value="Unassembled WGS sequence"/>
</dbReference>
<dbReference type="OrthoDB" id="9809348at2"/>
<evidence type="ECO:0000256" key="3">
    <source>
        <dbReference type="ARBA" id="ARBA00012438"/>
    </source>
</evidence>
<dbReference type="SMART" id="SM00448">
    <property type="entry name" value="REC"/>
    <property type="match status" value="1"/>
</dbReference>
<dbReference type="InterPro" id="IPR001789">
    <property type="entry name" value="Sig_transdc_resp-reg_receiver"/>
</dbReference>
<evidence type="ECO:0000256" key="10">
    <source>
        <dbReference type="ARBA" id="ARBA00074306"/>
    </source>
</evidence>
<evidence type="ECO:0000256" key="4">
    <source>
        <dbReference type="ARBA" id="ARBA00022553"/>
    </source>
</evidence>
<feature type="domain" description="Histidine kinase" evidence="13">
    <location>
        <begin position="929"/>
        <end position="1028"/>
    </location>
</feature>
<keyword evidence="12" id="KW-0812">Transmembrane</keyword>
<dbReference type="Pfam" id="PF02518">
    <property type="entry name" value="HATPase_c"/>
    <property type="match status" value="2"/>
</dbReference>
<dbReference type="InterPro" id="IPR036890">
    <property type="entry name" value="HATPase_C_sf"/>
</dbReference>
<dbReference type="GO" id="GO:0009927">
    <property type="term" value="F:histidine phosphotransfer kinase activity"/>
    <property type="evidence" value="ECO:0007669"/>
    <property type="project" value="TreeGrafter"/>
</dbReference>
<evidence type="ECO:0000256" key="1">
    <source>
        <dbReference type="ARBA" id="ARBA00000085"/>
    </source>
</evidence>
<keyword evidence="7" id="KW-0418">Kinase</keyword>
<sequence>MLLYLILFILLLLGLRLSWFQFRMIPEHPHAQQGTQDLSKWNFTDNQVITLNGEWEFYPGVFVEPEAFVKPEGRLGRQFIQVPSNWVNQSELYRKHKFATYHLRVLLKDHDLLYGMRVYSIDTASKLFVNGKLMKQAGNPDGNASVSKPINIPYTVLFKSDKPYLDIVIHVSNHEYSGKGGINQSIKFGTAAAITHEEFFTKTMQIIVTIVMLLHGLCALILLIMGYRGKGLVYFAVMNVFAVLSVLSEDDRMLIAWLQLDVVWSVKLRLVIYMSLALFITLCTRSLLGERKLEKPVRALTALGIVSILVTLCLPVEYITYFRLLLLAINAGMSLLVIMTIVNVIRSGEKTAFSFLLAATALSMNILIGGVIKARVWLDMPYYPVDLIIAFLSFASFWFIRFTQTSIRAGKLAEQLLRADKQKDDFLANTSHELRNPLHGMINMAQTVLDEEGNTLRPQHRDKLKLLVTVGQRMSLLLNDLLDATRLRNRDVRLQKHRVNLEGVVAGVFDMVRYMTDGKPVVLEQRFQTPFPHVVADENRLVQILFNLVHNAIKYTREGKVTVEAEIKEETVCIHVKDTGMGMDRDTLERIFEPYEQGDSGITATGGGIGLGLSICRQLVELHGGTLTAQSVPGQGSVFTFTLPVDLEHLDELSAPSPFLETAADTEGRLEAPPMSIEVPEVLQTAEETAVDSQQLGEYRPHILAVDDDPINLKILEAMLAQEQYHVVVVTNGADALKQLELREWDLVIADVMMPQMSGYELTRKIRFNYSISELPVLLLTARSRPEDVFAGFSSGANDYVTKPVGAMELKARVRALVELKHSIHERLQMEAAWLQAQIQPHFLFNTLNSIASLSESDPGRMVILLEEFGNYLRKSFDLKNLERVVPLDHELELLHSYLYIEKERFGERLKIDWQVPALVEADIPPLSLQTLVENAVRHGILARASGGTVTIRIAEFQAEWEFAVTDDGVGIEEDKLQQLLTGTPTAPKGVGLINTDRRLKQIYGQGLQISSVPHRGTTVKFRVPKQQRTTSKAETGMYR</sequence>
<dbReference type="Pfam" id="PF06580">
    <property type="entry name" value="His_kinase"/>
    <property type="match status" value="1"/>
</dbReference>
<dbReference type="InterPro" id="IPR011006">
    <property type="entry name" value="CheY-like_superfamily"/>
</dbReference>
<dbReference type="InterPro" id="IPR003594">
    <property type="entry name" value="HATPase_dom"/>
</dbReference>
<feature type="modified residue" description="4-aspartylphosphate" evidence="11">
    <location>
        <position position="751"/>
    </location>
</feature>
<feature type="transmembrane region" description="Helical" evidence="12">
    <location>
        <begin position="231"/>
        <end position="248"/>
    </location>
</feature>
<dbReference type="PRINTS" id="PR00344">
    <property type="entry name" value="BCTRLSENSOR"/>
</dbReference>
<keyword evidence="5" id="KW-0808">Transferase</keyword>
<dbReference type="Pfam" id="PF00512">
    <property type="entry name" value="HisKA"/>
    <property type="match status" value="1"/>
</dbReference>
<comment type="similarity">
    <text evidence="2">In the N-terminal section; belongs to the phytochrome family.</text>
</comment>
<keyword evidence="4 11" id="KW-0597">Phosphoprotein</keyword>
<evidence type="ECO:0000313" key="16">
    <source>
        <dbReference type="Proteomes" id="UP000325218"/>
    </source>
</evidence>
<dbReference type="CDD" id="cd17574">
    <property type="entry name" value="REC_OmpR"/>
    <property type="match status" value="1"/>
</dbReference>
<name>A0A5D0CZL6_9BACL</name>
<dbReference type="PANTHER" id="PTHR43047">
    <property type="entry name" value="TWO-COMPONENT HISTIDINE PROTEIN KINASE"/>
    <property type="match status" value="1"/>
</dbReference>
<dbReference type="SUPFAM" id="SSF55874">
    <property type="entry name" value="ATPase domain of HSP90 chaperone/DNA topoisomerase II/histidine kinase"/>
    <property type="match status" value="2"/>
</dbReference>
<reference evidence="15 16" key="1">
    <citation type="submission" date="2019-08" db="EMBL/GenBank/DDBJ databases">
        <title>Genome sequencing of Paenibacillus faecis DSM 23593(T).</title>
        <authorList>
            <person name="Kook J.-K."/>
            <person name="Park S.-N."/>
            <person name="Lim Y.K."/>
        </authorList>
    </citation>
    <scope>NUCLEOTIDE SEQUENCE [LARGE SCALE GENOMIC DNA]</scope>
    <source>
        <strain evidence="15 16">DSM 23593</strain>
    </source>
</reference>
<dbReference type="PROSITE" id="PS50110">
    <property type="entry name" value="RESPONSE_REGULATORY"/>
    <property type="match status" value="1"/>
</dbReference>
<dbReference type="SUPFAM" id="SSF52172">
    <property type="entry name" value="CheY-like"/>
    <property type="match status" value="1"/>
</dbReference>
<dbReference type="InterPro" id="IPR010559">
    <property type="entry name" value="Sig_transdc_His_kin_internal"/>
</dbReference>
<dbReference type="PANTHER" id="PTHR43047:SF72">
    <property type="entry name" value="OSMOSENSING HISTIDINE PROTEIN KINASE SLN1"/>
    <property type="match status" value="1"/>
</dbReference>
<feature type="domain" description="Response regulatory" evidence="14">
    <location>
        <begin position="702"/>
        <end position="818"/>
    </location>
</feature>
<dbReference type="InterPro" id="IPR003661">
    <property type="entry name" value="HisK_dim/P_dom"/>
</dbReference>
<comment type="caution">
    <text evidence="15">The sequence shown here is derived from an EMBL/GenBank/DDBJ whole genome shotgun (WGS) entry which is preliminary data.</text>
</comment>
<dbReference type="Gene3D" id="1.10.287.130">
    <property type="match status" value="1"/>
</dbReference>
<dbReference type="PROSITE" id="PS50109">
    <property type="entry name" value="HIS_KIN"/>
    <property type="match status" value="2"/>
</dbReference>
<feature type="transmembrane region" description="Helical" evidence="12">
    <location>
        <begin position="300"/>
        <end position="318"/>
    </location>
</feature>
<keyword evidence="12" id="KW-1133">Transmembrane helix</keyword>
<evidence type="ECO:0000259" key="14">
    <source>
        <dbReference type="PROSITE" id="PS50110"/>
    </source>
</evidence>
<accession>A0A5D0CZL6</accession>
<evidence type="ECO:0000256" key="6">
    <source>
        <dbReference type="ARBA" id="ARBA00022741"/>
    </source>
</evidence>
<dbReference type="InterPro" id="IPR004358">
    <property type="entry name" value="Sig_transdc_His_kin-like_C"/>
</dbReference>
<proteinExistence type="inferred from homology"/>
<organism evidence="15 16">
    <name type="scientific">Paenibacillus faecis</name>
    <dbReference type="NCBI Taxonomy" id="862114"/>
    <lineage>
        <taxon>Bacteria</taxon>
        <taxon>Bacillati</taxon>
        <taxon>Bacillota</taxon>
        <taxon>Bacilli</taxon>
        <taxon>Bacillales</taxon>
        <taxon>Paenibacillaceae</taxon>
        <taxon>Paenibacillus</taxon>
    </lineage>
</organism>
<keyword evidence="8" id="KW-0067">ATP-binding</keyword>
<dbReference type="GO" id="GO:0000155">
    <property type="term" value="F:phosphorelay sensor kinase activity"/>
    <property type="evidence" value="ECO:0007669"/>
    <property type="project" value="InterPro"/>
</dbReference>